<evidence type="ECO:0000256" key="1">
    <source>
        <dbReference type="ARBA" id="ARBA00000085"/>
    </source>
</evidence>
<evidence type="ECO:0000256" key="3">
    <source>
        <dbReference type="ARBA" id="ARBA00012438"/>
    </source>
</evidence>
<evidence type="ECO:0000256" key="7">
    <source>
        <dbReference type="ARBA" id="ARBA00022777"/>
    </source>
</evidence>
<comment type="caution">
    <text evidence="14">The sequence shown here is derived from an EMBL/GenBank/DDBJ whole genome shotgun (WGS) entry which is preliminary data.</text>
</comment>
<dbReference type="Gene3D" id="3.30.565.10">
    <property type="entry name" value="Histidine kinase-like ATPase, C-terminal domain"/>
    <property type="match status" value="1"/>
</dbReference>
<accession>A0A371P582</accession>
<dbReference type="InterPro" id="IPR036097">
    <property type="entry name" value="HisK_dim/P_sf"/>
</dbReference>
<dbReference type="SUPFAM" id="SSF158472">
    <property type="entry name" value="HAMP domain-like"/>
    <property type="match status" value="1"/>
</dbReference>
<dbReference type="SMART" id="SM00387">
    <property type="entry name" value="HATPase_c"/>
    <property type="match status" value="1"/>
</dbReference>
<protein>
    <recommendedName>
        <fullName evidence="3">histidine kinase</fullName>
        <ecNumber evidence="3">2.7.13.3</ecNumber>
    </recommendedName>
</protein>
<dbReference type="Pfam" id="PF00512">
    <property type="entry name" value="HisKA"/>
    <property type="match status" value="1"/>
</dbReference>
<dbReference type="InterPro" id="IPR004358">
    <property type="entry name" value="Sig_transdc_His_kin-like_C"/>
</dbReference>
<dbReference type="SUPFAM" id="SSF55874">
    <property type="entry name" value="ATPase domain of HSP90 chaperone/DNA topoisomerase II/histidine kinase"/>
    <property type="match status" value="1"/>
</dbReference>
<dbReference type="InterPro" id="IPR003594">
    <property type="entry name" value="HATPase_dom"/>
</dbReference>
<dbReference type="EC" id="2.7.13.3" evidence="3"/>
<dbReference type="SUPFAM" id="SSF47384">
    <property type="entry name" value="Homodimeric domain of signal transducing histidine kinase"/>
    <property type="match status" value="1"/>
</dbReference>
<gene>
    <name evidence="14" type="ORF">DX116_11460</name>
</gene>
<dbReference type="PANTHER" id="PTHR45436">
    <property type="entry name" value="SENSOR HISTIDINE KINASE YKOH"/>
    <property type="match status" value="1"/>
</dbReference>
<evidence type="ECO:0000256" key="9">
    <source>
        <dbReference type="ARBA" id="ARBA00023012"/>
    </source>
</evidence>
<feature type="transmembrane region" description="Helical" evidence="11">
    <location>
        <begin position="174"/>
        <end position="194"/>
    </location>
</feature>
<name>A0A371P582_9ACTN</name>
<keyword evidence="7" id="KW-0418">Kinase</keyword>
<sequence length="469" mass="51081">MSRLSVRQRLTATIALLTTLALVVVGLTLYAVESRRIDRTIESSLVQETGEFRALQQNEVDPQTRQPFASADRLLQVFLERNLPEAHEQLFAFPSAGKPTYQGDPDPELQRSKEFPALVSDLATSGGTRTLRLAGRQYRIAVLPVRAGDEKGSFVVVHDVSASRSDLRGLMTTYALLAALSVVLIAGLASWSAGRLLRPVRRLRETAQGISDGDLSARLEVTGHDDLSDLQRTFNDMLDRLESAFVTQRQLLDDAGHELRTPLTVLSGHLEVLDLDDPDDVAATRELLMDEVDRMARLVDDLLMLAKARRPDFVRPQPADVEALTHGALDRARALADRRWVLDGAVRAMLPLDGQRITQALLQLSANAAKHTVPGDEIGIGSRLHAGRVELWVRDTGTGVDPAIVPEIFDRFARGDDSDDGFGLGLSIVSAIAEAHHGDVVLDPPASGHDGEPATGAVFRLRLPTGDPT</sequence>
<reference evidence="14 15" key="1">
    <citation type="submission" date="2018-08" db="EMBL/GenBank/DDBJ databases">
        <title>Aeromicrobium sp. M2KJ-4, whole genome shotgun sequence.</title>
        <authorList>
            <person name="Tuo L."/>
        </authorList>
    </citation>
    <scope>NUCLEOTIDE SEQUENCE [LARGE SCALE GENOMIC DNA]</scope>
    <source>
        <strain evidence="14 15">M2KJ-4</strain>
    </source>
</reference>
<dbReference type="Pfam" id="PF02518">
    <property type="entry name" value="HATPase_c"/>
    <property type="match status" value="1"/>
</dbReference>
<evidence type="ECO:0000256" key="2">
    <source>
        <dbReference type="ARBA" id="ARBA00004236"/>
    </source>
</evidence>
<organism evidence="14 15">
    <name type="scientific">Aeromicrobium endophyticum</name>
    <dbReference type="NCBI Taxonomy" id="2292704"/>
    <lineage>
        <taxon>Bacteria</taxon>
        <taxon>Bacillati</taxon>
        <taxon>Actinomycetota</taxon>
        <taxon>Actinomycetes</taxon>
        <taxon>Propionibacteriales</taxon>
        <taxon>Nocardioidaceae</taxon>
        <taxon>Aeromicrobium</taxon>
    </lineage>
</organism>
<evidence type="ECO:0000256" key="4">
    <source>
        <dbReference type="ARBA" id="ARBA00022553"/>
    </source>
</evidence>
<feature type="transmembrane region" description="Helical" evidence="11">
    <location>
        <begin position="12"/>
        <end position="32"/>
    </location>
</feature>
<evidence type="ECO:0000256" key="5">
    <source>
        <dbReference type="ARBA" id="ARBA00022679"/>
    </source>
</evidence>
<dbReference type="CDD" id="cd06225">
    <property type="entry name" value="HAMP"/>
    <property type="match status" value="1"/>
</dbReference>
<evidence type="ECO:0000256" key="6">
    <source>
        <dbReference type="ARBA" id="ARBA00022692"/>
    </source>
</evidence>
<keyword evidence="9" id="KW-0902">Two-component regulatory system</keyword>
<evidence type="ECO:0000256" key="11">
    <source>
        <dbReference type="SAM" id="Phobius"/>
    </source>
</evidence>
<dbReference type="AlphaFoldDB" id="A0A371P582"/>
<evidence type="ECO:0000313" key="15">
    <source>
        <dbReference type="Proteomes" id="UP000265581"/>
    </source>
</evidence>
<dbReference type="OrthoDB" id="9786919at2"/>
<evidence type="ECO:0000259" key="12">
    <source>
        <dbReference type="PROSITE" id="PS50109"/>
    </source>
</evidence>
<comment type="subcellular location">
    <subcellularLocation>
        <location evidence="2">Cell membrane</location>
    </subcellularLocation>
</comment>
<dbReference type="Gene3D" id="6.10.340.10">
    <property type="match status" value="1"/>
</dbReference>
<dbReference type="SMART" id="SM00388">
    <property type="entry name" value="HisKA"/>
    <property type="match status" value="1"/>
</dbReference>
<dbReference type="InterPro" id="IPR003660">
    <property type="entry name" value="HAMP_dom"/>
</dbReference>
<evidence type="ECO:0000256" key="8">
    <source>
        <dbReference type="ARBA" id="ARBA00022989"/>
    </source>
</evidence>
<dbReference type="Gene3D" id="1.10.287.130">
    <property type="match status" value="1"/>
</dbReference>
<feature type="domain" description="Histidine kinase" evidence="12">
    <location>
        <begin position="254"/>
        <end position="467"/>
    </location>
</feature>
<keyword evidence="4" id="KW-0597">Phosphoprotein</keyword>
<dbReference type="SMART" id="SM00304">
    <property type="entry name" value="HAMP"/>
    <property type="match status" value="1"/>
</dbReference>
<dbReference type="Pfam" id="PF00672">
    <property type="entry name" value="HAMP"/>
    <property type="match status" value="1"/>
</dbReference>
<dbReference type="InterPro" id="IPR003661">
    <property type="entry name" value="HisK_dim/P_dom"/>
</dbReference>
<keyword evidence="5" id="KW-0808">Transferase</keyword>
<keyword evidence="8 11" id="KW-1133">Transmembrane helix</keyword>
<feature type="domain" description="HAMP" evidence="13">
    <location>
        <begin position="194"/>
        <end position="246"/>
    </location>
</feature>
<proteinExistence type="predicted"/>
<dbReference type="InterPro" id="IPR036890">
    <property type="entry name" value="HATPase_C_sf"/>
</dbReference>
<dbReference type="InterPro" id="IPR050428">
    <property type="entry name" value="TCS_sensor_his_kinase"/>
</dbReference>
<dbReference type="PRINTS" id="PR00344">
    <property type="entry name" value="BCTRLSENSOR"/>
</dbReference>
<comment type="catalytic activity">
    <reaction evidence="1">
        <text>ATP + protein L-histidine = ADP + protein N-phospho-L-histidine.</text>
        <dbReference type="EC" id="2.7.13.3"/>
    </reaction>
</comment>
<dbReference type="PROSITE" id="PS50109">
    <property type="entry name" value="HIS_KIN"/>
    <property type="match status" value="1"/>
</dbReference>
<dbReference type="GO" id="GO:0005886">
    <property type="term" value="C:plasma membrane"/>
    <property type="evidence" value="ECO:0007669"/>
    <property type="project" value="UniProtKB-SubCell"/>
</dbReference>
<keyword evidence="15" id="KW-1185">Reference proteome</keyword>
<dbReference type="CDD" id="cd00082">
    <property type="entry name" value="HisKA"/>
    <property type="match status" value="1"/>
</dbReference>
<dbReference type="EMBL" id="QUBR01000002">
    <property type="protein sequence ID" value="REK71015.1"/>
    <property type="molecule type" value="Genomic_DNA"/>
</dbReference>
<dbReference type="PROSITE" id="PS50885">
    <property type="entry name" value="HAMP"/>
    <property type="match status" value="1"/>
</dbReference>
<dbReference type="InterPro" id="IPR005467">
    <property type="entry name" value="His_kinase_dom"/>
</dbReference>
<dbReference type="PANTHER" id="PTHR45436:SF5">
    <property type="entry name" value="SENSOR HISTIDINE KINASE TRCS"/>
    <property type="match status" value="1"/>
</dbReference>
<evidence type="ECO:0000259" key="13">
    <source>
        <dbReference type="PROSITE" id="PS50885"/>
    </source>
</evidence>
<evidence type="ECO:0000313" key="14">
    <source>
        <dbReference type="EMBL" id="REK71015.1"/>
    </source>
</evidence>
<evidence type="ECO:0000256" key="10">
    <source>
        <dbReference type="ARBA" id="ARBA00023136"/>
    </source>
</evidence>
<dbReference type="GO" id="GO:0000155">
    <property type="term" value="F:phosphorelay sensor kinase activity"/>
    <property type="evidence" value="ECO:0007669"/>
    <property type="project" value="InterPro"/>
</dbReference>
<keyword evidence="6 11" id="KW-0812">Transmembrane</keyword>
<dbReference type="Proteomes" id="UP000265581">
    <property type="component" value="Unassembled WGS sequence"/>
</dbReference>
<keyword evidence="10 11" id="KW-0472">Membrane</keyword>